<evidence type="ECO:0000313" key="3">
    <source>
        <dbReference type="Proteomes" id="UP000289691"/>
    </source>
</evidence>
<feature type="transmembrane region" description="Helical" evidence="1">
    <location>
        <begin position="178"/>
        <end position="206"/>
    </location>
</feature>
<keyword evidence="1" id="KW-0812">Transmembrane</keyword>
<feature type="transmembrane region" description="Helical" evidence="1">
    <location>
        <begin position="75"/>
        <end position="94"/>
    </location>
</feature>
<keyword evidence="3" id="KW-1185">Reference proteome</keyword>
<organism evidence="2 3">
    <name type="scientific">Halorientalis pallida</name>
    <dbReference type="NCBI Taxonomy" id="2479928"/>
    <lineage>
        <taxon>Archaea</taxon>
        <taxon>Methanobacteriati</taxon>
        <taxon>Methanobacteriota</taxon>
        <taxon>Stenosarchaea group</taxon>
        <taxon>Halobacteria</taxon>
        <taxon>Halobacteriales</taxon>
        <taxon>Haloarculaceae</taxon>
        <taxon>Halorientalis</taxon>
    </lineage>
</organism>
<dbReference type="EMBL" id="RDFA01000004">
    <property type="protein sequence ID" value="RXK48475.1"/>
    <property type="molecule type" value="Genomic_DNA"/>
</dbReference>
<dbReference type="RefSeq" id="WP_129069313.1">
    <property type="nucleotide sequence ID" value="NZ_RDFA01000004.1"/>
</dbReference>
<accession>A0A498L387</accession>
<comment type="caution">
    <text evidence="2">The sequence shown here is derived from an EMBL/GenBank/DDBJ whole genome shotgun (WGS) entry which is preliminary data.</text>
</comment>
<evidence type="ECO:0000256" key="1">
    <source>
        <dbReference type="SAM" id="Phobius"/>
    </source>
</evidence>
<feature type="transmembrane region" description="Helical" evidence="1">
    <location>
        <begin position="42"/>
        <end position="63"/>
    </location>
</feature>
<gene>
    <name evidence="2" type="ORF">EAF64_12400</name>
</gene>
<proteinExistence type="predicted"/>
<keyword evidence="1" id="KW-0472">Membrane</keyword>
<name>A0A498L387_9EURY</name>
<reference evidence="2 3" key="1">
    <citation type="submission" date="2019-01" db="EMBL/GenBank/DDBJ databases">
        <title>Halorientalis sp. F13-25 a new haloarchaeum isolated from hypersaline water.</title>
        <authorList>
            <person name="Ana D.-V."/>
            <person name="Cristina S.-P."/>
            <person name="Antonio V."/>
        </authorList>
    </citation>
    <scope>NUCLEOTIDE SEQUENCE [LARGE SCALE GENOMIC DNA]</scope>
    <source>
        <strain evidence="2 3">F13-25</strain>
    </source>
</reference>
<dbReference type="AlphaFoldDB" id="A0A498L387"/>
<protein>
    <submittedName>
        <fullName evidence="2">Uncharacterized protein</fullName>
    </submittedName>
</protein>
<feature type="transmembrane region" description="Helical" evidence="1">
    <location>
        <begin position="212"/>
        <end position="233"/>
    </location>
</feature>
<evidence type="ECO:0000313" key="2">
    <source>
        <dbReference type="EMBL" id="RXK48475.1"/>
    </source>
</evidence>
<sequence>MGDSDDREVYLELYRQSISEAHRSMDRQFELFETNRAALERVLQLTTILLGLLLTAGTFAWELDGFEVSPFVNPYTLAGLGFLLGSFAAGTFGFRFHSQIIGIGPQSLAFVATAFDEEATPPTEPASDFQTIRRLVVAADDASPAEHREEFYVWLTREYGKWIERNERVNAKKSLSTMLVILLLLAALAALTLGVLDAVLGALPLWVRPVTALALLVVTWVSGVPQLIAKLYLPYT</sequence>
<keyword evidence="1" id="KW-1133">Transmembrane helix</keyword>
<dbReference type="Proteomes" id="UP000289691">
    <property type="component" value="Unassembled WGS sequence"/>
</dbReference>